<dbReference type="InterPro" id="IPR011993">
    <property type="entry name" value="PH-like_dom_sf"/>
</dbReference>
<dbReference type="Gene3D" id="1.20.1270.60">
    <property type="entry name" value="Arfaptin homology (AH) domain/BAR domain"/>
    <property type="match status" value="2"/>
</dbReference>
<comment type="function">
    <text evidence="5">May influence blood pressure by functioning as a GTPase-activating protein for RHOA in vascular smooth muscle.</text>
</comment>
<proteinExistence type="predicted"/>
<dbReference type="SMART" id="SM00324">
    <property type="entry name" value="RhoGAP"/>
    <property type="match status" value="1"/>
</dbReference>
<feature type="domain" description="Rho-GAP" evidence="12">
    <location>
        <begin position="332"/>
        <end position="528"/>
    </location>
</feature>
<reference evidence="13 14" key="1">
    <citation type="submission" date="2020-06" db="EMBL/GenBank/DDBJ databases">
        <authorList>
            <consortium name="Wellcome Sanger Institute Data Sharing"/>
        </authorList>
    </citation>
    <scope>NUCLEOTIDE SEQUENCE [LARGE SCALE GENOMIC DNA]</scope>
</reference>
<dbReference type="Gene3D" id="1.10.555.10">
    <property type="entry name" value="Rho GTPase activation protein"/>
    <property type="match status" value="1"/>
</dbReference>
<dbReference type="Pfam" id="PF16746">
    <property type="entry name" value="BAR_3"/>
    <property type="match status" value="1"/>
</dbReference>
<reference evidence="13" key="2">
    <citation type="submission" date="2025-08" db="UniProtKB">
        <authorList>
            <consortium name="Ensembl"/>
        </authorList>
    </citation>
    <scope>IDENTIFICATION</scope>
</reference>
<reference evidence="13" key="3">
    <citation type="submission" date="2025-09" db="UniProtKB">
        <authorList>
            <consortium name="Ensembl"/>
        </authorList>
    </citation>
    <scope>IDENTIFICATION</scope>
</reference>
<dbReference type="CDD" id="cd01249">
    <property type="entry name" value="BAR-PH_GRAF_family"/>
    <property type="match status" value="1"/>
</dbReference>
<dbReference type="PROSITE" id="PS50002">
    <property type="entry name" value="SH3"/>
    <property type="match status" value="1"/>
</dbReference>
<dbReference type="Gene3D" id="2.30.29.30">
    <property type="entry name" value="Pleckstrin-homology domain (PH domain)/Phosphotyrosine-binding domain (PTB)"/>
    <property type="match status" value="1"/>
</dbReference>
<feature type="compositionally biased region" description="Low complexity" evidence="9">
    <location>
        <begin position="591"/>
        <end position="612"/>
    </location>
</feature>
<dbReference type="FunFam" id="1.10.555.10:FF:000008">
    <property type="entry name" value="Rho GTPase-activating protein 42"/>
    <property type="match status" value="1"/>
</dbReference>
<evidence type="ECO:0000256" key="5">
    <source>
        <dbReference type="ARBA" id="ARBA00056973"/>
    </source>
</evidence>
<keyword evidence="1 8" id="KW-0728">SH3 domain</keyword>
<dbReference type="PANTHER" id="PTHR12552">
    <property type="entry name" value="OLIGOPHRENIN 1"/>
    <property type="match status" value="1"/>
</dbReference>
<keyword evidence="3" id="KW-0597">Phosphoprotein</keyword>
<evidence type="ECO:0000259" key="12">
    <source>
        <dbReference type="PROSITE" id="PS50238"/>
    </source>
</evidence>
<name>A0AAY4E5C0_9TELE</name>
<evidence type="ECO:0000259" key="11">
    <source>
        <dbReference type="PROSITE" id="PS50003"/>
    </source>
</evidence>
<evidence type="ECO:0000313" key="13">
    <source>
        <dbReference type="Ensembl" id="ENSDCDP00010052830.1"/>
    </source>
</evidence>
<dbReference type="GO" id="GO:0005737">
    <property type="term" value="C:cytoplasm"/>
    <property type="evidence" value="ECO:0007669"/>
    <property type="project" value="InterPro"/>
</dbReference>
<feature type="compositionally biased region" description="Polar residues" evidence="9">
    <location>
        <begin position="578"/>
        <end position="589"/>
    </location>
</feature>
<evidence type="ECO:0000256" key="6">
    <source>
        <dbReference type="ARBA" id="ARBA00070281"/>
    </source>
</evidence>
<dbReference type="Pfam" id="PF14604">
    <property type="entry name" value="SH3_9"/>
    <property type="match status" value="1"/>
</dbReference>
<dbReference type="SMART" id="SM00233">
    <property type="entry name" value="PH"/>
    <property type="match status" value="1"/>
</dbReference>
<dbReference type="InterPro" id="IPR001452">
    <property type="entry name" value="SH3_domain"/>
</dbReference>
<dbReference type="SUPFAM" id="SSF48350">
    <property type="entry name" value="GTPase activation domain, GAP"/>
    <property type="match status" value="1"/>
</dbReference>
<dbReference type="Pfam" id="PF00620">
    <property type="entry name" value="RhoGAP"/>
    <property type="match status" value="1"/>
</dbReference>
<dbReference type="SUPFAM" id="SSF50044">
    <property type="entry name" value="SH3-domain"/>
    <property type="match status" value="1"/>
</dbReference>
<evidence type="ECO:0000256" key="2">
    <source>
        <dbReference type="ARBA" id="ARBA00022468"/>
    </source>
</evidence>
<evidence type="ECO:0000256" key="8">
    <source>
        <dbReference type="PROSITE-ProRule" id="PRU00192"/>
    </source>
</evidence>
<dbReference type="Gene3D" id="2.30.30.40">
    <property type="entry name" value="SH3 Domains"/>
    <property type="match status" value="1"/>
</dbReference>
<dbReference type="Ensembl" id="ENSDCDT00010063324.1">
    <property type="protein sequence ID" value="ENSDCDP00010052830.1"/>
    <property type="gene ID" value="ENSDCDG00010030755.1"/>
</dbReference>
<feature type="region of interest" description="Disordered" evidence="9">
    <location>
        <begin position="532"/>
        <end position="756"/>
    </location>
</feature>
<protein>
    <recommendedName>
        <fullName evidence="6">Rho GTPase-activating protein 42</fullName>
    </recommendedName>
    <alternativeName>
        <fullName evidence="7">Rho-type GTPase-activating protein 42</fullName>
    </alternativeName>
</protein>
<evidence type="ECO:0000256" key="9">
    <source>
        <dbReference type="SAM" id="MobiDB-lite"/>
    </source>
</evidence>
<dbReference type="InterPro" id="IPR047225">
    <property type="entry name" value="PH_GRAF"/>
</dbReference>
<evidence type="ECO:0000313" key="14">
    <source>
        <dbReference type="Proteomes" id="UP000694580"/>
    </source>
</evidence>
<organism evidence="13 14">
    <name type="scientific">Denticeps clupeoides</name>
    <name type="common">denticle herring</name>
    <dbReference type="NCBI Taxonomy" id="299321"/>
    <lineage>
        <taxon>Eukaryota</taxon>
        <taxon>Metazoa</taxon>
        <taxon>Chordata</taxon>
        <taxon>Craniata</taxon>
        <taxon>Vertebrata</taxon>
        <taxon>Euteleostomi</taxon>
        <taxon>Actinopterygii</taxon>
        <taxon>Neopterygii</taxon>
        <taxon>Teleostei</taxon>
        <taxon>Clupei</taxon>
        <taxon>Clupeiformes</taxon>
        <taxon>Denticipitoidei</taxon>
        <taxon>Denticipitidae</taxon>
        <taxon>Denticeps</taxon>
    </lineage>
</organism>
<evidence type="ECO:0000259" key="10">
    <source>
        <dbReference type="PROSITE" id="PS50002"/>
    </source>
</evidence>
<keyword evidence="2" id="KW-0343">GTPase activation</keyword>
<dbReference type="PANTHER" id="PTHR12552:SF3">
    <property type="entry name" value="RHO GTPASE-ACTIVATING PROTEIN 42"/>
    <property type="match status" value="1"/>
</dbReference>
<dbReference type="FunFam" id="2.30.29.30:FF:000161">
    <property type="entry name" value="Rho GTPase activating protein 42"/>
    <property type="match status" value="1"/>
</dbReference>
<dbReference type="Pfam" id="PF00169">
    <property type="entry name" value="PH"/>
    <property type="match status" value="1"/>
</dbReference>
<feature type="domain" description="PH" evidence="11">
    <location>
        <begin position="221"/>
        <end position="330"/>
    </location>
</feature>
<keyword evidence="4" id="KW-0175">Coiled coil</keyword>
<dbReference type="PROSITE" id="PS50238">
    <property type="entry name" value="RHOGAP"/>
    <property type="match status" value="1"/>
</dbReference>
<dbReference type="FunFam" id="1.20.1270.60:FF:000076">
    <property type="entry name" value="Rho GTPase activating protein 42"/>
    <property type="match status" value="1"/>
</dbReference>
<evidence type="ECO:0000256" key="7">
    <source>
        <dbReference type="ARBA" id="ARBA00083396"/>
    </source>
</evidence>
<feature type="domain" description="SH3" evidence="10">
    <location>
        <begin position="778"/>
        <end position="836"/>
    </location>
</feature>
<dbReference type="SUPFAM" id="SSF50729">
    <property type="entry name" value="PH domain-like"/>
    <property type="match status" value="1"/>
</dbReference>
<dbReference type="PROSITE" id="PS50003">
    <property type="entry name" value="PH_DOMAIN"/>
    <property type="match status" value="1"/>
</dbReference>
<accession>A0AAY4E5C0</accession>
<dbReference type="GO" id="GO:0005096">
    <property type="term" value="F:GTPase activator activity"/>
    <property type="evidence" value="ECO:0007669"/>
    <property type="project" value="UniProtKB-KW"/>
</dbReference>
<dbReference type="SUPFAM" id="SSF103657">
    <property type="entry name" value="BAR/IMD domain-like"/>
    <property type="match status" value="1"/>
</dbReference>
<gene>
    <name evidence="13" type="primary">arhgap42</name>
</gene>
<dbReference type="GeneTree" id="ENSGT00940000155492"/>
<dbReference type="AlphaFoldDB" id="A0AAY4E5C0"/>
<evidence type="ECO:0000256" key="4">
    <source>
        <dbReference type="ARBA" id="ARBA00023054"/>
    </source>
</evidence>
<dbReference type="InterPro" id="IPR004148">
    <property type="entry name" value="BAR_dom"/>
</dbReference>
<sequence>MGLPTLEFSDSFLDSPGFRERLKCHEIELERTNKFIKELIKDGNMLITALKSLSAAVQKFSQSLQEFQFECIGDAETDDEVNIGEFPPSTQADPIQNADDVLITPLEKFRKEQIGAAKADVQIDKERQAFYDASLEYVFKIQEVQEKKKFEFVEPLLAFLQGLFTFYHEGYELAQEFEPYKQQLQFNLQNTRNNFVSTKQEVEKLMKRIRSADQDYRPLGQFTMEGFLYVQEKRPLGCTWTRHYCTYEKGTKIFTMSNLEHKSAGKQNGVVFSPSEMFKLKSCIRRKTDSIDKRFCFDIEVVERHGIVTLQALSESNRRLWLEAMDGKEPIYNLPAILSKKEETFLNEAGFNFVKKCIELVELRGINTMGLYRIGGVNSKVQKLMTTVFSAKAAVDMDLEPDMWDNKTITSGLKNYLRCLSEPLMTYKLHKDFIMAVKSDDQNYRVCAVHALVHKLPEKNREMLQILIKHLVTVSIHDKTNLMTVSNLGVIFGPTLMRSQEETVAAMMNIKFQNIVVEILIENFEKIFHQAPDPNVPLPQPQSRPGSRRNRAICLSTGPRKPRSSYTPSLCLADADSDTFSSSPGSTPIGSMESLSSHSSEQNSSSKTGSSSQPKEKTPSSLLRSPSQLSSNWPKGPACISSPDSSSREDTGRTDGDSEDTHSLSSLNTACKSSPVPKKAPHSLANLKPGQLNHCGAPSLRSLDMSEGHRSLSGSVQSLLAAEPKDNLRPSNHPDLPPKVTLRSKPETSSSNGYQRPGSVVAAKAMLFENPSAMKPKPVGRDAKAMYSCKAEHSHELSFPQGALFSNVYPSVEPGWLQATYEGKTGLVPQNYVVFL</sequence>
<dbReference type="InterPro" id="IPR027267">
    <property type="entry name" value="AH/BAR_dom_sf"/>
</dbReference>
<dbReference type="InterPro" id="IPR001849">
    <property type="entry name" value="PH_domain"/>
</dbReference>
<evidence type="ECO:0000256" key="1">
    <source>
        <dbReference type="ARBA" id="ARBA00022443"/>
    </source>
</evidence>
<evidence type="ECO:0000256" key="3">
    <source>
        <dbReference type="ARBA" id="ARBA00022553"/>
    </source>
</evidence>
<feature type="compositionally biased region" description="Basic and acidic residues" evidence="9">
    <location>
        <begin position="646"/>
        <end position="662"/>
    </location>
</feature>
<dbReference type="InterPro" id="IPR047234">
    <property type="entry name" value="GRAF_fam"/>
</dbReference>
<feature type="compositionally biased region" description="Low complexity" evidence="9">
    <location>
        <begin position="619"/>
        <end position="631"/>
    </location>
</feature>
<keyword evidence="14" id="KW-1185">Reference proteome</keyword>
<dbReference type="GO" id="GO:0007165">
    <property type="term" value="P:signal transduction"/>
    <property type="evidence" value="ECO:0007669"/>
    <property type="project" value="InterPro"/>
</dbReference>
<dbReference type="InterPro" id="IPR036028">
    <property type="entry name" value="SH3-like_dom_sf"/>
</dbReference>
<feature type="compositionally biased region" description="Polar residues" evidence="9">
    <location>
        <begin position="663"/>
        <end position="672"/>
    </location>
</feature>
<dbReference type="InterPro" id="IPR008936">
    <property type="entry name" value="Rho_GTPase_activation_prot"/>
</dbReference>
<dbReference type="InterPro" id="IPR000198">
    <property type="entry name" value="RhoGAP_dom"/>
</dbReference>
<dbReference type="SMART" id="SM00326">
    <property type="entry name" value="SH3"/>
    <property type="match status" value="1"/>
</dbReference>
<dbReference type="FunFam" id="2.30.30.40:FF:000114">
    <property type="entry name" value="Rho GTPase activating protein 42"/>
    <property type="match status" value="1"/>
</dbReference>
<dbReference type="Proteomes" id="UP000694580">
    <property type="component" value="Chromosome 19"/>
</dbReference>